<dbReference type="WBParaSite" id="MBELARI_LOCUS19426">
    <property type="protein sequence ID" value="MBELARI_LOCUS19426"/>
    <property type="gene ID" value="MBELARI_LOCUS19426"/>
</dbReference>
<sequence length="185" mass="19820">MHFAIIFLFGLLIAPSWAGVPAVSSGSDACHCPVIPDLTALECILDFVSHVEILDKTTKTVNGTTFNEYTLKHIKIYKGGVSLPTVVIVPQGPCGLELEVNLEYLLCGVVTGDTNLYASLCLQILQVISPLWSLVDAECLHELSLLNTVTNLVCLLLKAIIELLFGNLIPCLPGIDCLGGLTGPF</sequence>
<organism evidence="2 3">
    <name type="scientific">Mesorhabditis belari</name>
    <dbReference type="NCBI Taxonomy" id="2138241"/>
    <lineage>
        <taxon>Eukaryota</taxon>
        <taxon>Metazoa</taxon>
        <taxon>Ecdysozoa</taxon>
        <taxon>Nematoda</taxon>
        <taxon>Chromadorea</taxon>
        <taxon>Rhabditida</taxon>
        <taxon>Rhabditina</taxon>
        <taxon>Rhabditomorpha</taxon>
        <taxon>Rhabditoidea</taxon>
        <taxon>Rhabditidae</taxon>
        <taxon>Mesorhabditinae</taxon>
        <taxon>Mesorhabditis</taxon>
    </lineage>
</organism>
<evidence type="ECO:0000256" key="1">
    <source>
        <dbReference type="SAM" id="SignalP"/>
    </source>
</evidence>
<dbReference type="SUPFAM" id="SSF50242">
    <property type="entry name" value="TIMP-like"/>
    <property type="match status" value="1"/>
</dbReference>
<evidence type="ECO:0000313" key="2">
    <source>
        <dbReference type="Proteomes" id="UP000887575"/>
    </source>
</evidence>
<reference evidence="3" key="1">
    <citation type="submission" date="2024-02" db="UniProtKB">
        <authorList>
            <consortium name="WormBaseParasite"/>
        </authorList>
    </citation>
    <scope>IDENTIFICATION</scope>
</reference>
<dbReference type="Gene3D" id="2.40.50.120">
    <property type="match status" value="1"/>
</dbReference>
<proteinExistence type="predicted"/>
<dbReference type="Proteomes" id="UP000887575">
    <property type="component" value="Unassembled WGS sequence"/>
</dbReference>
<feature type="signal peptide" evidence="1">
    <location>
        <begin position="1"/>
        <end position="18"/>
    </location>
</feature>
<dbReference type="AlphaFoldDB" id="A0AAF3EYW9"/>
<protein>
    <submittedName>
        <fullName evidence="3">Uncharacterized protein</fullName>
    </submittedName>
</protein>
<keyword evidence="2" id="KW-1185">Reference proteome</keyword>
<evidence type="ECO:0000313" key="3">
    <source>
        <dbReference type="WBParaSite" id="MBELARI_LOCUS19426"/>
    </source>
</evidence>
<feature type="chain" id="PRO_5041911105" evidence="1">
    <location>
        <begin position="19"/>
        <end position="185"/>
    </location>
</feature>
<dbReference type="InterPro" id="IPR008993">
    <property type="entry name" value="TIMP-like_OB-fold"/>
</dbReference>
<name>A0AAF3EYW9_9BILA</name>
<accession>A0AAF3EYW9</accession>
<keyword evidence="1" id="KW-0732">Signal</keyword>